<evidence type="ECO:0000259" key="5">
    <source>
        <dbReference type="PROSITE" id="PS51438"/>
    </source>
</evidence>
<dbReference type="GO" id="GO:0036094">
    <property type="term" value="F:small molecule binding"/>
    <property type="evidence" value="ECO:0007669"/>
    <property type="project" value="TreeGrafter"/>
</dbReference>
<keyword evidence="7" id="KW-1185">Reference proteome</keyword>
<name>V8N5N4_OPHHA</name>
<dbReference type="SUPFAM" id="SSF48552">
    <property type="entry name" value="Serum albumin-like"/>
    <property type="match status" value="1"/>
</dbReference>
<dbReference type="Pfam" id="PF00273">
    <property type="entry name" value="Serum_albumin"/>
    <property type="match status" value="1"/>
</dbReference>
<gene>
    <name evidence="6" type="primary">ALB</name>
    <name evidence="6" type="ORF">L345_16859</name>
</gene>
<keyword evidence="3" id="KW-0677">Repeat</keyword>
<evidence type="ECO:0000313" key="6">
    <source>
        <dbReference type="EMBL" id="ETE57425.1"/>
    </source>
</evidence>
<dbReference type="Gene3D" id="1.10.246.10">
    <property type="match status" value="1"/>
</dbReference>
<dbReference type="PANTHER" id="PTHR11385:SF14">
    <property type="entry name" value="AFAMIN"/>
    <property type="match status" value="1"/>
</dbReference>
<reference evidence="6 7" key="1">
    <citation type="journal article" date="2013" name="Proc. Natl. Acad. Sci. U.S.A.">
        <title>The king cobra genome reveals dynamic gene evolution and adaptation in the snake venom system.</title>
        <authorList>
            <person name="Vonk F.J."/>
            <person name="Casewell N.R."/>
            <person name="Henkel C.V."/>
            <person name="Heimberg A.M."/>
            <person name="Jansen H.J."/>
            <person name="McCleary R.J."/>
            <person name="Kerkkamp H.M."/>
            <person name="Vos R.A."/>
            <person name="Guerreiro I."/>
            <person name="Calvete J.J."/>
            <person name="Wuster W."/>
            <person name="Woods A.E."/>
            <person name="Logan J.M."/>
            <person name="Harrison R.A."/>
            <person name="Castoe T.A."/>
            <person name="de Koning A.P."/>
            <person name="Pollock D.D."/>
            <person name="Yandell M."/>
            <person name="Calderon D."/>
            <person name="Renjifo C."/>
            <person name="Currier R.B."/>
            <person name="Salgado D."/>
            <person name="Pla D."/>
            <person name="Sanz L."/>
            <person name="Hyder A.S."/>
            <person name="Ribeiro J.M."/>
            <person name="Arntzen J.W."/>
            <person name="van den Thillart G.E."/>
            <person name="Boetzer M."/>
            <person name="Pirovano W."/>
            <person name="Dirks R.P."/>
            <person name="Spaink H.P."/>
            <person name="Duboule D."/>
            <person name="McGlinn E."/>
            <person name="Kini R.M."/>
            <person name="Richardson M.K."/>
        </authorList>
    </citation>
    <scope>NUCLEOTIDE SEQUENCE</scope>
    <source>
        <tissue evidence="6">Blood</tissue>
    </source>
</reference>
<dbReference type="OrthoDB" id="9875082at2759"/>
<protein>
    <submittedName>
        <fullName evidence="6">Serum albumin</fullName>
    </submittedName>
</protein>
<keyword evidence="2" id="KW-0964">Secreted</keyword>
<comment type="subcellular location">
    <subcellularLocation>
        <location evidence="1">Secreted</location>
    </subcellularLocation>
</comment>
<dbReference type="SMR" id="V8N5N4"/>
<dbReference type="PROSITE" id="PS51438">
    <property type="entry name" value="ALBUMIN_2"/>
    <property type="match status" value="1"/>
</dbReference>
<evidence type="ECO:0000313" key="7">
    <source>
        <dbReference type="Proteomes" id="UP000018936"/>
    </source>
</evidence>
<dbReference type="EMBL" id="AZIM01008491">
    <property type="protein sequence ID" value="ETE57425.1"/>
    <property type="molecule type" value="Genomic_DNA"/>
</dbReference>
<keyword evidence="4" id="KW-1015">Disulfide bond</keyword>
<evidence type="ECO:0000256" key="2">
    <source>
        <dbReference type="ARBA" id="ARBA00022525"/>
    </source>
</evidence>
<dbReference type="Proteomes" id="UP000018936">
    <property type="component" value="Unassembled WGS sequence"/>
</dbReference>
<accession>V8N5N4</accession>
<dbReference type="GO" id="GO:0005737">
    <property type="term" value="C:cytoplasm"/>
    <property type="evidence" value="ECO:0007669"/>
    <property type="project" value="TreeGrafter"/>
</dbReference>
<feature type="domain" description="Albumin" evidence="5">
    <location>
        <begin position="1"/>
        <end position="88"/>
    </location>
</feature>
<comment type="caution">
    <text evidence="6">The sequence shown here is derived from an EMBL/GenBank/DDBJ whole genome shotgun (WGS) entry which is preliminary data.</text>
</comment>
<dbReference type="AlphaFoldDB" id="V8N5N4"/>
<dbReference type="PANTHER" id="PTHR11385">
    <property type="entry name" value="SERUM ALBUMIN-RELATED"/>
    <property type="match status" value="1"/>
</dbReference>
<dbReference type="InterPro" id="IPR000264">
    <property type="entry name" value="ALB/AFP/VDB"/>
</dbReference>
<evidence type="ECO:0000256" key="1">
    <source>
        <dbReference type="ARBA" id="ARBA00004613"/>
    </source>
</evidence>
<evidence type="ECO:0000256" key="3">
    <source>
        <dbReference type="ARBA" id="ARBA00022737"/>
    </source>
</evidence>
<proteinExistence type="predicted"/>
<dbReference type="GO" id="GO:0072562">
    <property type="term" value="C:blood microparticle"/>
    <property type="evidence" value="ECO:0007669"/>
    <property type="project" value="TreeGrafter"/>
</dbReference>
<dbReference type="InterPro" id="IPR014760">
    <property type="entry name" value="Serum_albumin_N"/>
</dbReference>
<organism evidence="6 7">
    <name type="scientific">Ophiophagus hannah</name>
    <name type="common">King cobra</name>
    <name type="synonym">Naja hannah</name>
    <dbReference type="NCBI Taxonomy" id="8665"/>
    <lineage>
        <taxon>Eukaryota</taxon>
        <taxon>Metazoa</taxon>
        <taxon>Chordata</taxon>
        <taxon>Craniata</taxon>
        <taxon>Vertebrata</taxon>
        <taxon>Euteleostomi</taxon>
        <taxon>Lepidosauria</taxon>
        <taxon>Squamata</taxon>
        <taxon>Bifurcata</taxon>
        <taxon>Unidentata</taxon>
        <taxon>Episquamata</taxon>
        <taxon>Toxicofera</taxon>
        <taxon>Serpentes</taxon>
        <taxon>Colubroidea</taxon>
        <taxon>Elapidae</taxon>
        <taxon>Elapinae</taxon>
        <taxon>Ophiophagus</taxon>
    </lineage>
</organism>
<sequence>MPVSTKMLSSNFDHCCGETLVERTSCLVALENDARSSDLPPLSGEILKETEACKFYTEHGAEHNESFLFTLTRNHPELSKLLDLEILH</sequence>
<evidence type="ECO:0000256" key="4">
    <source>
        <dbReference type="ARBA" id="ARBA00023157"/>
    </source>
</evidence>
<dbReference type="InterPro" id="IPR020858">
    <property type="entry name" value="Serum_albumin-like"/>
</dbReference>